<organism evidence="1 2">
    <name type="scientific">Coptis chinensis</name>
    <dbReference type="NCBI Taxonomy" id="261450"/>
    <lineage>
        <taxon>Eukaryota</taxon>
        <taxon>Viridiplantae</taxon>
        <taxon>Streptophyta</taxon>
        <taxon>Embryophyta</taxon>
        <taxon>Tracheophyta</taxon>
        <taxon>Spermatophyta</taxon>
        <taxon>Magnoliopsida</taxon>
        <taxon>Ranunculales</taxon>
        <taxon>Ranunculaceae</taxon>
        <taxon>Coptidoideae</taxon>
        <taxon>Coptis</taxon>
    </lineage>
</organism>
<dbReference type="AlphaFoldDB" id="A0A835IPS8"/>
<proteinExistence type="predicted"/>
<gene>
    <name evidence="1" type="ORF">IFM89_013639</name>
</gene>
<evidence type="ECO:0000313" key="2">
    <source>
        <dbReference type="Proteomes" id="UP000631114"/>
    </source>
</evidence>
<sequence>MTLIVSGTLQSCYQFTSNIHKIPKLQSRCRTRSIFVKGIIGKETILTLLRGLLGRCWDLGPVALHRNPLLLKQATKLRETLVVLVTGSLIPHSTTKLSHPTLKACLVKFCSAISLLLLYQAEPVLHVFPLPSKNVATNLQCYMPTSGLLVCIYQVNGPGISTFVGYGFIFFFAETSCFFDTVFAKRLKHSIILEVKVILIAYDVTICHEEEIKDFHQ</sequence>
<protein>
    <submittedName>
        <fullName evidence="1">Uncharacterized protein</fullName>
    </submittedName>
</protein>
<dbReference type="EMBL" id="JADFTS010000002">
    <property type="protein sequence ID" value="KAF9620613.1"/>
    <property type="molecule type" value="Genomic_DNA"/>
</dbReference>
<keyword evidence="2" id="KW-1185">Reference proteome</keyword>
<reference evidence="1 2" key="1">
    <citation type="submission" date="2020-10" db="EMBL/GenBank/DDBJ databases">
        <title>The Coptis chinensis genome and diversification of protoberbering-type alkaloids.</title>
        <authorList>
            <person name="Wang B."/>
            <person name="Shu S."/>
            <person name="Song C."/>
            <person name="Liu Y."/>
        </authorList>
    </citation>
    <scope>NUCLEOTIDE SEQUENCE [LARGE SCALE GENOMIC DNA]</scope>
    <source>
        <strain evidence="1">HL-2020</strain>
        <tissue evidence="1">Leaf</tissue>
    </source>
</reference>
<dbReference type="Proteomes" id="UP000631114">
    <property type="component" value="Unassembled WGS sequence"/>
</dbReference>
<comment type="caution">
    <text evidence="1">The sequence shown here is derived from an EMBL/GenBank/DDBJ whole genome shotgun (WGS) entry which is preliminary data.</text>
</comment>
<accession>A0A835IPS8</accession>
<name>A0A835IPS8_9MAGN</name>
<evidence type="ECO:0000313" key="1">
    <source>
        <dbReference type="EMBL" id="KAF9620613.1"/>
    </source>
</evidence>